<keyword evidence="5 9" id="KW-0812">Transmembrane</keyword>
<dbReference type="FunFam" id="1.10.3720.10:FF:000033">
    <property type="entry name" value="Polar amino acid ABC transporter permease"/>
    <property type="match status" value="1"/>
</dbReference>
<dbReference type="AlphaFoldDB" id="A0A3M8DFZ8"/>
<feature type="transmembrane region" description="Helical" evidence="9">
    <location>
        <begin position="12"/>
        <end position="43"/>
    </location>
</feature>
<evidence type="ECO:0000256" key="2">
    <source>
        <dbReference type="ARBA" id="ARBA00010072"/>
    </source>
</evidence>
<keyword evidence="4" id="KW-1003">Cell membrane</keyword>
<dbReference type="Pfam" id="PF00528">
    <property type="entry name" value="BPD_transp_1"/>
    <property type="match status" value="1"/>
</dbReference>
<reference evidence="11 12" key="1">
    <citation type="submission" date="2018-10" db="EMBL/GenBank/DDBJ databases">
        <title>Phylogenomics of Brevibacillus.</title>
        <authorList>
            <person name="Dunlap C."/>
        </authorList>
    </citation>
    <scope>NUCLEOTIDE SEQUENCE [LARGE SCALE GENOMIC DNA]</scope>
    <source>
        <strain evidence="11 12">JCM 15716</strain>
    </source>
</reference>
<dbReference type="InterPro" id="IPR000515">
    <property type="entry name" value="MetI-like"/>
</dbReference>
<keyword evidence="3 9" id="KW-0813">Transport</keyword>
<evidence type="ECO:0000313" key="12">
    <source>
        <dbReference type="Proteomes" id="UP000271031"/>
    </source>
</evidence>
<accession>A0A3M8DFZ8</accession>
<evidence type="ECO:0000256" key="3">
    <source>
        <dbReference type="ARBA" id="ARBA00022448"/>
    </source>
</evidence>
<evidence type="ECO:0000256" key="4">
    <source>
        <dbReference type="ARBA" id="ARBA00022475"/>
    </source>
</evidence>
<evidence type="ECO:0000256" key="6">
    <source>
        <dbReference type="ARBA" id="ARBA00022970"/>
    </source>
</evidence>
<keyword evidence="8 9" id="KW-0472">Membrane</keyword>
<evidence type="ECO:0000256" key="9">
    <source>
        <dbReference type="RuleBase" id="RU363032"/>
    </source>
</evidence>
<dbReference type="RefSeq" id="WP_122918625.1">
    <property type="nucleotide sequence ID" value="NZ_RHHQ01000012.1"/>
</dbReference>
<keyword evidence="6" id="KW-0029">Amino-acid transport</keyword>
<keyword evidence="12" id="KW-1185">Reference proteome</keyword>
<dbReference type="InterPro" id="IPR010065">
    <property type="entry name" value="AA_ABC_transptr_permease_3TM"/>
</dbReference>
<feature type="transmembrane region" description="Helical" evidence="9">
    <location>
        <begin position="184"/>
        <end position="208"/>
    </location>
</feature>
<gene>
    <name evidence="11" type="ORF">EDM56_14520</name>
</gene>
<sequence>MGLDFSRISDKLVYILSGIIDTMQFTLLSACVGFLGGALLALIKISDNRPLKGLAVFYTSIFRGTPLILQLTLIYFSIPQLTGYDISPLGAGVIAFGLNSAAYTSETIRAGILAVDKGQREAAIALGIPYRKMMIDIIFPQALKNILPALVNESINLLKDSALVSVIGVTDVLRRANIVAAEKFIYFEPLLVAGLLYYVMVIGFTAAARRFERRLRRSD</sequence>
<evidence type="ECO:0000256" key="7">
    <source>
        <dbReference type="ARBA" id="ARBA00022989"/>
    </source>
</evidence>
<dbReference type="OrthoDB" id="9805999at2"/>
<dbReference type="PANTHER" id="PTHR30614">
    <property type="entry name" value="MEMBRANE COMPONENT OF AMINO ACID ABC TRANSPORTER"/>
    <property type="match status" value="1"/>
</dbReference>
<dbReference type="EMBL" id="RHHQ01000012">
    <property type="protein sequence ID" value="RNB86928.1"/>
    <property type="molecule type" value="Genomic_DNA"/>
</dbReference>
<organism evidence="11 12">
    <name type="scientific">Brevibacillus fluminis</name>
    <dbReference type="NCBI Taxonomy" id="511487"/>
    <lineage>
        <taxon>Bacteria</taxon>
        <taxon>Bacillati</taxon>
        <taxon>Bacillota</taxon>
        <taxon>Bacilli</taxon>
        <taxon>Bacillales</taxon>
        <taxon>Paenibacillaceae</taxon>
        <taxon>Brevibacillus</taxon>
    </lineage>
</organism>
<comment type="similarity">
    <text evidence="2">Belongs to the binding-protein-dependent transport system permease family. HisMQ subfamily.</text>
</comment>
<proteinExistence type="inferred from homology"/>
<dbReference type="CDD" id="cd06261">
    <property type="entry name" value="TM_PBP2"/>
    <property type="match status" value="1"/>
</dbReference>
<comment type="subcellular location">
    <subcellularLocation>
        <location evidence="1 9">Cell membrane</location>
        <topology evidence="1 9">Multi-pass membrane protein</topology>
    </subcellularLocation>
</comment>
<evidence type="ECO:0000256" key="5">
    <source>
        <dbReference type="ARBA" id="ARBA00022692"/>
    </source>
</evidence>
<keyword evidence="7 9" id="KW-1133">Transmembrane helix</keyword>
<dbReference type="GO" id="GO:0043190">
    <property type="term" value="C:ATP-binding cassette (ABC) transporter complex"/>
    <property type="evidence" value="ECO:0007669"/>
    <property type="project" value="InterPro"/>
</dbReference>
<protein>
    <submittedName>
        <fullName evidence="11">Amino acid ABC transporter permease</fullName>
    </submittedName>
</protein>
<dbReference type="Gene3D" id="1.10.3720.10">
    <property type="entry name" value="MetI-like"/>
    <property type="match status" value="1"/>
</dbReference>
<feature type="transmembrane region" description="Helical" evidence="9">
    <location>
        <begin position="55"/>
        <end position="78"/>
    </location>
</feature>
<dbReference type="GO" id="GO:0022857">
    <property type="term" value="F:transmembrane transporter activity"/>
    <property type="evidence" value="ECO:0007669"/>
    <property type="project" value="InterPro"/>
</dbReference>
<dbReference type="SUPFAM" id="SSF161098">
    <property type="entry name" value="MetI-like"/>
    <property type="match status" value="1"/>
</dbReference>
<evidence type="ECO:0000259" key="10">
    <source>
        <dbReference type="PROSITE" id="PS50928"/>
    </source>
</evidence>
<dbReference type="InterPro" id="IPR043429">
    <property type="entry name" value="ArtM/GltK/GlnP/TcyL/YhdX-like"/>
</dbReference>
<evidence type="ECO:0000313" key="11">
    <source>
        <dbReference type="EMBL" id="RNB86928.1"/>
    </source>
</evidence>
<name>A0A3M8DFZ8_9BACL</name>
<dbReference type="PANTHER" id="PTHR30614:SF20">
    <property type="entry name" value="GLUTAMINE TRANSPORT SYSTEM PERMEASE PROTEIN GLNP"/>
    <property type="match status" value="1"/>
</dbReference>
<evidence type="ECO:0000256" key="8">
    <source>
        <dbReference type="ARBA" id="ARBA00023136"/>
    </source>
</evidence>
<dbReference type="NCBIfam" id="TIGR01726">
    <property type="entry name" value="HEQRo_perm_3TM"/>
    <property type="match status" value="1"/>
</dbReference>
<evidence type="ECO:0000256" key="1">
    <source>
        <dbReference type="ARBA" id="ARBA00004651"/>
    </source>
</evidence>
<comment type="caution">
    <text evidence="11">The sequence shown here is derived from an EMBL/GenBank/DDBJ whole genome shotgun (WGS) entry which is preliminary data.</text>
</comment>
<dbReference type="PROSITE" id="PS50928">
    <property type="entry name" value="ABC_TM1"/>
    <property type="match status" value="1"/>
</dbReference>
<dbReference type="GO" id="GO:0006865">
    <property type="term" value="P:amino acid transport"/>
    <property type="evidence" value="ECO:0007669"/>
    <property type="project" value="UniProtKB-KW"/>
</dbReference>
<dbReference type="InterPro" id="IPR035906">
    <property type="entry name" value="MetI-like_sf"/>
</dbReference>
<feature type="domain" description="ABC transmembrane type-1" evidence="10">
    <location>
        <begin position="19"/>
        <end position="208"/>
    </location>
</feature>
<dbReference type="Proteomes" id="UP000271031">
    <property type="component" value="Unassembled WGS sequence"/>
</dbReference>